<feature type="region of interest" description="Disordered" evidence="1">
    <location>
        <begin position="63"/>
        <end position="162"/>
    </location>
</feature>
<protein>
    <submittedName>
        <fullName evidence="2">Uncharacterized protein</fullName>
    </submittedName>
</protein>
<feature type="compositionally biased region" description="Low complexity" evidence="1">
    <location>
        <begin position="66"/>
        <end position="82"/>
    </location>
</feature>
<sequence>MENDGNEPQSPGLGRKRRGRLTALDEFLLNRVSKMQQRGKHETLGSHTAWDDSLSNTRTALGTIDTNRSLNESNESSSTNTTPRLDVTKNPSFLTSESFTKALHRDKENVQIPDTHRGNPEPARKYRGPSIQTILDGKSKGSPSTASTASGSKKRGRGPGVNKMFMDMHKENDSVKEIPQGTKRRGRGLGAKTFAKQRLAAETQFTQNQGSLKTLGLGTPSSTITFQCTTGCGKPPCSHQYTSDTTNDSVGCARSNAISSVILEKLTSDECQRHFRPSPGASTSRVKNLFNEFEDAFDPSDFGEDIFMDGNVS</sequence>
<reference evidence="3" key="2">
    <citation type="submission" date="2022-03" db="EMBL/GenBank/DDBJ databases">
        <title>Draft title - Genomic analysis of global carrot germplasm unveils the trajectory of domestication and the origin of high carotenoid orange carrot.</title>
        <authorList>
            <person name="Iorizzo M."/>
            <person name="Ellison S."/>
            <person name="Senalik D."/>
            <person name="Macko-Podgorni A."/>
            <person name="Grzebelus D."/>
            <person name="Bostan H."/>
            <person name="Rolling W."/>
            <person name="Curaba J."/>
            <person name="Simon P."/>
        </authorList>
    </citation>
    <scope>NUCLEOTIDE SEQUENCE</scope>
    <source>
        <tissue evidence="3">Leaf</tissue>
    </source>
</reference>
<dbReference type="Gramene" id="KZM84357">
    <property type="protein sequence ID" value="KZM84357"/>
    <property type="gene ID" value="DCAR_028349"/>
</dbReference>
<dbReference type="Proteomes" id="UP000077755">
    <property type="component" value="Chromosome 8"/>
</dbReference>
<evidence type="ECO:0000313" key="2">
    <source>
        <dbReference type="EMBL" id="KZM84357.1"/>
    </source>
</evidence>
<evidence type="ECO:0000313" key="4">
    <source>
        <dbReference type="Proteomes" id="UP000077755"/>
    </source>
</evidence>
<dbReference type="EMBL" id="LNRQ01000008">
    <property type="protein sequence ID" value="KZM84357.1"/>
    <property type="molecule type" value="Genomic_DNA"/>
</dbReference>
<keyword evidence="4" id="KW-1185">Reference proteome</keyword>
<accession>A0A175YLX4</accession>
<dbReference type="EMBL" id="CP093350">
    <property type="protein sequence ID" value="WOH11488.1"/>
    <property type="molecule type" value="Genomic_DNA"/>
</dbReference>
<feature type="compositionally biased region" description="Low complexity" evidence="1">
    <location>
        <begin position="140"/>
        <end position="151"/>
    </location>
</feature>
<proteinExistence type="predicted"/>
<organism evidence="2">
    <name type="scientific">Daucus carota subsp. sativus</name>
    <name type="common">Carrot</name>
    <dbReference type="NCBI Taxonomy" id="79200"/>
    <lineage>
        <taxon>Eukaryota</taxon>
        <taxon>Viridiplantae</taxon>
        <taxon>Streptophyta</taxon>
        <taxon>Embryophyta</taxon>
        <taxon>Tracheophyta</taxon>
        <taxon>Spermatophyta</taxon>
        <taxon>Magnoliopsida</taxon>
        <taxon>eudicotyledons</taxon>
        <taxon>Gunneridae</taxon>
        <taxon>Pentapetalae</taxon>
        <taxon>asterids</taxon>
        <taxon>campanulids</taxon>
        <taxon>Apiales</taxon>
        <taxon>Apiaceae</taxon>
        <taxon>Apioideae</taxon>
        <taxon>Scandiceae</taxon>
        <taxon>Daucinae</taxon>
        <taxon>Daucus</taxon>
        <taxon>Daucus sect. Daucus</taxon>
    </lineage>
</organism>
<name>A0A175YLX4_DAUCS</name>
<reference evidence="2" key="1">
    <citation type="journal article" date="2016" name="Nat. Genet.">
        <title>A high-quality carrot genome assembly provides new insights into carotenoid accumulation and asterid genome evolution.</title>
        <authorList>
            <person name="Iorizzo M."/>
            <person name="Ellison S."/>
            <person name="Senalik D."/>
            <person name="Zeng P."/>
            <person name="Satapoomin P."/>
            <person name="Huang J."/>
            <person name="Bowman M."/>
            <person name="Iovene M."/>
            <person name="Sanseverino W."/>
            <person name="Cavagnaro P."/>
            <person name="Yildiz M."/>
            <person name="Macko-Podgorni A."/>
            <person name="Moranska E."/>
            <person name="Grzebelus E."/>
            <person name="Grzebelus D."/>
            <person name="Ashrafi H."/>
            <person name="Zheng Z."/>
            <person name="Cheng S."/>
            <person name="Spooner D."/>
            <person name="Van Deynze A."/>
            <person name="Simon P."/>
        </authorList>
    </citation>
    <scope>NUCLEOTIDE SEQUENCE [LARGE SCALE GENOMIC DNA]</scope>
    <source>
        <tissue evidence="2">Leaf</tissue>
    </source>
</reference>
<feature type="compositionally biased region" description="Basic and acidic residues" evidence="1">
    <location>
        <begin position="103"/>
        <end position="124"/>
    </location>
</feature>
<feature type="compositionally biased region" description="Polar residues" evidence="1">
    <location>
        <begin position="89"/>
        <end position="99"/>
    </location>
</feature>
<dbReference type="AlphaFoldDB" id="A0A175YLX4"/>
<gene>
    <name evidence="2" type="ORF">DCAR_028349</name>
    <name evidence="3" type="ORF">DCAR_0830975</name>
</gene>
<evidence type="ECO:0000256" key="1">
    <source>
        <dbReference type="SAM" id="MobiDB-lite"/>
    </source>
</evidence>
<evidence type="ECO:0000313" key="3">
    <source>
        <dbReference type="EMBL" id="WOH11488.1"/>
    </source>
</evidence>
<feature type="region of interest" description="Disordered" evidence="1">
    <location>
        <begin position="1"/>
        <end position="20"/>
    </location>
</feature>